<dbReference type="PROSITE" id="PS50903">
    <property type="entry name" value="RUBREDOXIN_LIKE"/>
    <property type="match status" value="1"/>
</dbReference>
<name>A0A401JB92_9PROT</name>
<dbReference type="GO" id="GO:0009055">
    <property type="term" value="F:electron transfer activity"/>
    <property type="evidence" value="ECO:0007669"/>
    <property type="project" value="InterPro"/>
</dbReference>
<feature type="binding site" evidence="9">
    <location>
        <position position="46"/>
    </location>
    <ligand>
        <name>Fe cation</name>
        <dbReference type="ChEBI" id="CHEBI:24875"/>
    </ligand>
</feature>
<dbReference type="InterPro" id="IPR024934">
    <property type="entry name" value="Rubredoxin-like_dom"/>
</dbReference>
<dbReference type="FunFam" id="2.20.28.10:FF:000001">
    <property type="entry name" value="Rubredoxin"/>
    <property type="match status" value="1"/>
</dbReference>
<organism evidence="11 12">
    <name type="scientific">Sulfuriferula multivorans</name>
    <dbReference type="NCBI Taxonomy" id="1559896"/>
    <lineage>
        <taxon>Bacteria</taxon>
        <taxon>Pseudomonadati</taxon>
        <taxon>Pseudomonadota</taxon>
        <taxon>Betaproteobacteria</taxon>
        <taxon>Nitrosomonadales</taxon>
        <taxon>Sulfuricellaceae</taxon>
        <taxon>Sulfuriferula</taxon>
    </lineage>
</organism>
<protein>
    <recommendedName>
        <fullName evidence="8">Rubredoxin</fullName>
    </recommendedName>
</protein>
<dbReference type="GO" id="GO:0005506">
    <property type="term" value="F:iron ion binding"/>
    <property type="evidence" value="ECO:0007669"/>
    <property type="project" value="InterPro"/>
</dbReference>
<comment type="function">
    <text evidence="1">Involved in the hydrocarbon hydroxylating system, which transfers electrons from NADH to rubredoxin reductase and then through rubredoxin to alkane 1 monooxygenase.</text>
</comment>
<feature type="binding site" evidence="9">
    <location>
        <position position="49"/>
    </location>
    <ligand>
        <name>Fe cation</name>
        <dbReference type="ChEBI" id="CHEBI:24875"/>
    </ligand>
</feature>
<dbReference type="InterPro" id="IPR024922">
    <property type="entry name" value="Rubredoxin"/>
</dbReference>
<dbReference type="PANTHER" id="PTHR47627:SF1">
    <property type="entry name" value="RUBREDOXIN-1-RELATED"/>
    <property type="match status" value="1"/>
</dbReference>
<dbReference type="InterPro" id="IPR018527">
    <property type="entry name" value="Rubredoxin_Fe_BS"/>
</dbReference>
<evidence type="ECO:0000256" key="4">
    <source>
        <dbReference type="ARBA" id="ARBA00022448"/>
    </source>
</evidence>
<keyword evidence="4 8" id="KW-0813">Transport</keyword>
<evidence type="ECO:0000313" key="11">
    <source>
        <dbReference type="EMBL" id="GBL44830.1"/>
    </source>
</evidence>
<keyword evidence="12" id="KW-1185">Reference proteome</keyword>
<dbReference type="SUPFAM" id="SSF57802">
    <property type="entry name" value="Rubredoxin-like"/>
    <property type="match status" value="1"/>
</dbReference>
<comment type="caution">
    <text evidence="11">The sequence shown here is derived from an EMBL/GenBank/DDBJ whole genome shotgun (WGS) entry which is preliminary data.</text>
</comment>
<evidence type="ECO:0000256" key="5">
    <source>
        <dbReference type="ARBA" id="ARBA00022723"/>
    </source>
</evidence>
<dbReference type="PANTHER" id="PTHR47627">
    <property type="entry name" value="RUBREDOXIN"/>
    <property type="match status" value="1"/>
</dbReference>
<dbReference type="CDD" id="cd00730">
    <property type="entry name" value="rubredoxin"/>
    <property type="match status" value="1"/>
</dbReference>
<evidence type="ECO:0000313" key="12">
    <source>
        <dbReference type="Proteomes" id="UP000286806"/>
    </source>
</evidence>
<dbReference type="InterPro" id="IPR024935">
    <property type="entry name" value="Rubredoxin_dom"/>
</dbReference>
<comment type="similarity">
    <text evidence="3 8">Belongs to the rubredoxin family.</text>
</comment>
<comment type="pathway">
    <text evidence="2">Hydrocarbon metabolism; alkane degradation.</text>
</comment>
<reference evidence="11 12" key="1">
    <citation type="journal article" date="2019" name="Front. Microbiol.">
        <title>Genomes of Neutrophilic Sulfur-Oxidizing Chemolithoautotrophs Representing 9 Proteobacterial Species From 8 Genera.</title>
        <authorList>
            <person name="Watanabe T."/>
            <person name="Kojima H."/>
            <person name="Umezawa K."/>
            <person name="Hori C."/>
            <person name="Takasuka T.E."/>
            <person name="Kato Y."/>
            <person name="Fukui M."/>
        </authorList>
    </citation>
    <scope>NUCLEOTIDE SEQUENCE [LARGE SCALE GENOMIC DNA]</scope>
    <source>
        <strain evidence="11 12">TTN</strain>
    </source>
</reference>
<evidence type="ECO:0000256" key="3">
    <source>
        <dbReference type="ARBA" id="ARBA00005337"/>
    </source>
</evidence>
<proteinExistence type="inferred from homology"/>
<evidence type="ECO:0000256" key="8">
    <source>
        <dbReference type="PIRNR" id="PIRNR000071"/>
    </source>
</evidence>
<sequence>MTETETLTRKWICMICDYVYDEARGIPDEGIAPGTRFEDIPDSWACPDCGVTKHDFELLQE</sequence>
<feature type="binding site" evidence="9">
    <location>
        <position position="16"/>
    </location>
    <ligand>
        <name>Fe cation</name>
        <dbReference type="ChEBI" id="CHEBI:24875"/>
    </ligand>
</feature>
<dbReference type="AlphaFoldDB" id="A0A401JB92"/>
<gene>
    <name evidence="11" type="ORF">SFMTTN_0631</name>
</gene>
<keyword evidence="6 8" id="KW-0249">Electron transport</keyword>
<dbReference type="Proteomes" id="UP000286806">
    <property type="component" value="Unassembled WGS sequence"/>
</dbReference>
<evidence type="ECO:0000259" key="10">
    <source>
        <dbReference type="PROSITE" id="PS50903"/>
    </source>
</evidence>
<evidence type="ECO:0000256" key="1">
    <source>
        <dbReference type="ARBA" id="ARBA00002792"/>
    </source>
</evidence>
<dbReference type="PIRSF" id="PIRSF000071">
    <property type="entry name" value="Rubredoxin"/>
    <property type="match status" value="1"/>
</dbReference>
<dbReference type="Pfam" id="PF00301">
    <property type="entry name" value="Rubredoxin"/>
    <property type="match status" value="1"/>
</dbReference>
<evidence type="ECO:0000256" key="2">
    <source>
        <dbReference type="ARBA" id="ARBA00004933"/>
    </source>
</evidence>
<evidence type="ECO:0000256" key="9">
    <source>
        <dbReference type="PIRSR" id="PIRSR000071-1"/>
    </source>
</evidence>
<feature type="domain" description="Rubredoxin-like" evidence="10">
    <location>
        <begin position="8"/>
        <end position="59"/>
    </location>
</feature>
<dbReference type="GO" id="GO:0043448">
    <property type="term" value="P:alkane catabolic process"/>
    <property type="evidence" value="ECO:0007669"/>
    <property type="project" value="TreeGrafter"/>
</dbReference>
<feature type="binding site" evidence="9">
    <location>
        <position position="13"/>
    </location>
    <ligand>
        <name>Fe cation</name>
        <dbReference type="ChEBI" id="CHEBI:24875"/>
    </ligand>
</feature>
<dbReference type="PRINTS" id="PR00163">
    <property type="entry name" value="RUBREDOXIN"/>
</dbReference>
<comment type="cofactor">
    <cofactor evidence="8 9">
        <name>Fe(3+)</name>
        <dbReference type="ChEBI" id="CHEBI:29034"/>
    </cofactor>
    <text evidence="8 9">Binds 1 Fe(3+) ion per subunit.</text>
</comment>
<dbReference type="InterPro" id="IPR050526">
    <property type="entry name" value="Rubredoxin_ET"/>
</dbReference>
<dbReference type="PROSITE" id="PS00202">
    <property type="entry name" value="RUBREDOXIN"/>
    <property type="match status" value="1"/>
</dbReference>
<keyword evidence="7 8" id="KW-0408">Iron</keyword>
<evidence type="ECO:0000256" key="6">
    <source>
        <dbReference type="ARBA" id="ARBA00022982"/>
    </source>
</evidence>
<evidence type="ECO:0000256" key="7">
    <source>
        <dbReference type="ARBA" id="ARBA00023004"/>
    </source>
</evidence>
<dbReference type="EMBL" id="BGOW01000003">
    <property type="protein sequence ID" value="GBL44830.1"/>
    <property type="molecule type" value="Genomic_DNA"/>
</dbReference>
<dbReference type="Gene3D" id="2.20.28.10">
    <property type="match status" value="1"/>
</dbReference>
<accession>A0A401JB92</accession>
<keyword evidence="5 8" id="KW-0479">Metal-binding</keyword>